<dbReference type="Proteomes" id="UP001172082">
    <property type="component" value="Unassembled WGS sequence"/>
</dbReference>
<dbReference type="EMBL" id="JAUJEA010000003">
    <property type="protein sequence ID" value="MDN5201990.1"/>
    <property type="molecule type" value="Genomic_DNA"/>
</dbReference>
<keyword evidence="1" id="KW-1133">Transmembrane helix</keyword>
<feature type="transmembrane region" description="Helical" evidence="1">
    <location>
        <begin position="35"/>
        <end position="58"/>
    </location>
</feature>
<sequence>MEDTMDMYMWGVFTLALIYLAYRTHKTRKGKVRKFSILISLGVALGLIISSAVIGYFLF</sequence>
<gene>
    <name evidence="2" type="ORF">QQ008_11470</name>
</gene>
<evidence type="ECO:0000313" key="3">
    <source>
        <dbReference type="Proteomes" id="UP001172082"/>
    </source>
</evidence>
<dbReference type="RefSeq" id="WP_346752014.1">
    <property type="nucleotide sequence ID" value="NZ_JAUJEA010000003.1"/>
</dbReference>
<keyword evidence="1" id="KW-0812">Transmembrane</keyword>
<name>A0ABT8KR65_9BACT</name>
<reference evidence="2" key="1">
    <citation type="submission" date="2023-06" db="EMBL/GenBank/DDBJ databases">
        <title>Genomic of Parafulvivirga corallium.</title>
        <authorList>
            <person name="Wang G."/>
        </authorList>
    </citation>
    <scope>NUCLEOTIDE SEQUENCE</scope>
    <source>
        <strain evidence="2">BMA10</strain>
    </source>
</reference>
<feature type="transmembrane region" description="Helical" evidence="1">
    <location>
        <begin position="6"/>
        <end position="23"/>
    </location>
</feature>
<evidence type="ECO:0000256" key="1">
    <source>
        <dbReference type="SAM" id="Phobius"/>
    </source>
</evidence>
<evidence type="ECO:0000313" key="2">
    <source>
        <dbReference type="EMBL" id="MDN5201990.1"/>
    </source>
</evidence>
<keyword evidence="3" id="KW-1185">Reference proteome</keyword>
<comment type="caution">
    <text evidence="2">The sequence shown here is derived from an EMBL/GenBank/DDBJ whole genome shotgun (WGS) entry which is preliminary data.</text>
</comment>
<proteinExistence type="predicted"/>
<accession>A0ABT8KR65</accession>
<protein>
    <submittedName>
        <fullName evidence="2">Uncharacterized protein</fullName>
    </submittedName>
</protein>
<organism evidence="2 3">
    <name type="scientific">Splendidivirga corallicola</name>
    <dbReference type="NCBI Taxonomy" id="3051826"/>
    <lineage>
        <taxon>Bacteria</taxon>
        <taxon>Pseudomonadati</taxon>
        <taxon>Bacteroidota</taxon>
        <taxon>Cytophagia</taxon>
        <taxon>Cytophagales</taxon>
        <taxon>Splendidivirgaceae</taxon>
        <taxon>Splendidivirga</taxon>
    </lineage>
</organism>
<keyword evidence="1" id="KW-0472">Membrane</keyword>